<keyword evidence="5" id="KW-0503">Monooxygenase</keyword>
<dbReference type="Pfam" id="PF00296">
    <property type="entry name" value="Bac_luciferase"/>
    <property type="match status" value="1"/>
</dbReference>
<evidence type="ECO:0000259" key="3">
    <source>
        <dbReference type="Pfam" id="PF00296"/>
    </source>
</evidence>
<dbReference type="EMBL" id="VLKF01000001">
    <property type="protein sequence ID" value="TWH73023.1"/>
    <property type="molecule type" value="Genomic_DNA"/>
</dbReference>
<feature type="compositionally biased region" description="Low complexity" evidence="2">
    <location>
        <begin position="312"/>
        <end position="330"/>
    </location>
</feature>
<dbReference type="GO" id="GO:0016705">
    <property type="term" value="F:oxidoreductase activity, acting on paired donors, with incorporation or reduction of molecular oxygen"/>
    <property type="evidence" value="ECO:0007669"/>
    <property type="project" value="InterPro"/>
</dbReference>
<dbReference type="PANTHER" id="PTHR43244">
    <property type="match status" value="1"/>
</dbReference>
<dbReference type="GO" id="GO:0004497">
    <property type="term" value="F:monooxygenase activity"/>
    <property type="evidence" value="ECO:0007669"/>
    <property type="project" value="UniProtKB-KW"/>
</dbReference>
<dbReference type="Proteomes" id="UP000321490">
    <property type="component" value="Unassembled WGS sequence"/>
</dbReference>
<evidence type="ECO:0000313" key="5">
    <source>
        <dbReference type="EMBL" id="TWH73023.1"/>
    </source>
</evidence>
<keyword evidence="1" id="KW-0560">Oxidoreductase</keyword>
<evidence type="ECO:0000256" key="1">
    <source>
        <dbReference type="ARBA" id="ARBA00023002"/>
    </source>
</evidence>
<dbReference type="CDD" id="cd01097">
    <property type="entry name" value="Tetrahydromethanopterin_reductase"/>
    <property type="match status" value="1"/>
</dbReference>
<dbReference type="InterPro" id="IPR036661">
    <property type="entry name" value="Luciferase-like_sf"/>
</dbReference>
<comment type="caution">
    <text evidence="5">The sequence shown here is derived from an EMBL/GenBank/DDBJ whole genome shotgun (WGS) entry which is preliminary data.</text>
</comment>
<gene>
    <name evidence="5" type="ORF">JD78_01546</name>
</gene>
<accession>A0A562IQN1</accession>
<sequence>MSDPGRPLSFGAFLTPGAADADRTVALAVLAEQVGLDLVTFSDHPYQPAFLDTWTLLSFVAARTSRVHLAANVTNLPLRPPAVLARSVAALDLLSGGRVELGLGAGAFWDAIAAMGGQRLTGGQAVQALEEAIDVVRQTWDAGARGGVRVEGEFHRVVGAKRGPAPAHDVGIWLGAYKPRMLALTGRRADGWLPSLSYLQPGDLARGNALIDEAAVGAGRSPADVRRLLNVTGTFTTTGHGPLRGPLQGRVQGALQGPAEQWAEELAELALAERISTFVLGSDDPDDLRRFAAEVAPAVRELVAAEGRTAVAAPPGPAAGTPAFPVAPTPDDGARRSDRQVWDESTRPTGPAPDPARDYTDAELAQGQHLVAIHDGLRSELAQVQSLVDQVAAGTMDVGTARSHISLMTMRQNKWTLGTYCEAYCRIVTTHHTIEDQSMFPHLRAGDPRLGPVIDRLEQEHHAIHDVLENVDRALVEFVGGSDGTVTDGMAGLRAAVDLLSDTLLSHLAYEERELVEPLARLGMH</sequence>
<name>A0A562IQN1_9ACTN</name>
<feature type="compositionally biased region" description="Basic and acidic residues" evidence="2">
    <location>
        <begin position="332"/>
        <end position="346"/>
    </location>
</feature>
<dbReference type="OrthoDB" id="9775082at2"/>
<dbReference type="InterPro" id="IPR011251">
    <property type="entry name" value="Luciferase-like_dom"/>
</dbReference>
<dbReference type="PANTHER" id="PTHR43244:SF1">
    <property type="entry name" value="5,10-METHYLENETETRAHYDROMETHANOPTERIN REDUCTASE"/>
    <property type="match status" value="1"/>
</dbReference>
<evidence type="ECO:0000256" key="2">
    <source>
        <dbReference type="SAM" id="MobiDB-lite"/>
    </source>
</evidence>
<evidence type="ECO:0000259" key="4">
    <source>
        <dbReference type="Pfam" id="PF01814"/>
    </source>
</evidence>
<proteinExistence type="predicted"/>
<dbReference type="InterPro" id="IPR012312">
    <property type="entry name" value="Hemerythrin-like"/>
</dbReference>
<feature type="domain" description="Hemerythrin-like" evidence="4">
    <location>
        <begin position="369"/>
        <end position="516"/>
    </location>
</feature>
<feature type="domain" description="Luciferase-like" evidence="3">
    <location>
        <begin position="14"/>
        <end position="231"/>
    </location>
</feature>
<dbReference type="SUPFAM" id="SSF51679">
    <property type="entry name" value="Bacterial luciferase-like"/>
    <property type="match status" value="1"/>
</dbReference>
<reference evidence="5 6" key="1">
    <citation type="submission" date="2019-07" db="EMBL/GenBank/DDBJ databases">
        <title>R&amp;d 2014.</title>
        <authorList>
            <person name="Klenk H.-P."/>
        </authorList>
    </citation>
    <scope>NUCLEOTIDE SEQUENCE [LARGE SCALE GENOMIC DNA]</scope>
    <source>
        <strain evidence="5 6">DSM 45764</strain>
    </source>
</reference>
<dbReference type="RefSeq" id="WP_153361024.1">
    <property type="nucleotide sequence ID" value="NZ_JABGDC010000113.1"/>
</dbReference>
<dbReference type="Gene3D" id="1.20.120.520">
    <property type="entry name" value="nmb1532 protein domain like"/>
    <property type="match status" value="1"/>
</dbReference>
<organism evidence="5 6">
    <name type="scientific">Modestobacter roseus</name>
    <dbReference type="NCBI Taxonomy" id="1181884"/>
    <lineage>
        <taxon>Bacteria</taxon>
        <taxon>Bacillati</taxon>
        <taxon>Actinomycetota</taxon>
        <taxon>Actinomycetes</taxon>
        <taxon>Geodermatophilales</taxon>
        <taxon>Geodermatophilaceae</taxon>
        <taxon>Modestobacter</taxon>
    </lineage>
</organism>
<protein>
    <submittedName>
        <fullName evidence="5">Alkanesulfonate monooxygenase SsuD/methylene tetrahydromethanopterin reductase-like flavin-dependent oxidoreductase (Luciferase family)</fullName>
    </submittedName>
</protein>
<dbReference type="Pfam" id="PF01814">
    <property type="entry name" value="Hemerythrin"/>
    <property type="match status" value="1"/>
</dbReference>
<keyword evidence="6" id="KW-1185">Reference proteome</keyword>
<dbReference type="AlphaFoldDB" id="A0A562IQN1"/>
<evidence type="ECO:0000313" key="6">
    <source>
        <dbReference type="Proteomes" id="UP000321490"/>
    </source>
</evidence>
<dbReference type="InterPro" id="IPR050564">
    <property type="entry name" value="F420-G6PD/mer"/>
</dbReference>
<dbReference type="Gene3D" id="3.20.20.30">
    <property type="entry name" value="Luciferase-like domain"/>
    <property type="match status" value="1"/>
</dbReference>
<dbReference type="CDD" id="cd12108">
    <property type="entry name" value="Hr-like"/>
    <property type="match status" value="1"/>
</dbReference>
<feature type="region of interest" description="Disordered" evidence="2">
    <location>
        <begin position="312"/>
        <end position="357"/>
    </location>
</feature>